<protein>
    <recommendedName>
        <fullName evidence="4">Secreted protein</fullName>
    </recommendedName>
</protein>
<organism evidence="2 3">
    <name type="scientific">Apiospora aurea</name>
    <dbReference type="NCBI Taxonomy" id="335848"/>
    <lineage>
        <taxon>Eukaryota</taxon>
        <taxon>Fungi</taxon>
        <taxon>Dikarya</taxon>
        <taxon>Ascomycota</taxon>
        <taxon>Pezizomycotina</taxon>
        <taxon>Sordariomycetes</taxon>
        <taxon>Xylariomycetidae</taxon>
        <taxon>Amphisphaeriales</taxon>
        <taxon>Apiosporaceae</taxon>
        <taxon>Apiospora</taxon>
    </lineage>
</organism>
<keyword evidence="3" id="KW-1185">Reference proteome</keyword>
<dbReference type="EMBL" id="JAQQWE010000005">
    <property type="protein sequence ID" value="KAK7951150.1"/>
    <property type="molecule type" value="Genomic_DNA"/>
</dbReference>
<evidence type="ECO:0000256" key="1">
    <source>
        <dbReference type="SAM" id="SignalP"/>
    </source>
</evidence>
<accession>A0ABR1QC99</accession>
<feature type="chain" id="PRO_5046853017" description="Secreted protein" evidence="1">
    <location>
        <begin position="21"/>
        <end position="184"/>
    </location>
</feature>
<sequence length="184" mass="18190">MLTLTRFVAFLETFARVAQALRLAYPVQVDLVGDAAHHVVARLALVPGLGGGAQQIAQEDAVVPLAPGRAALAVAAAATPAAVGSRGGSGFEVGVDPAHGHGIARRHRCLLVGQVAEEAGAGVGAGQGFGGAGHEVVAAGGGDAAGGARVWGPLVLRRGRCVAGGGRIPDYRGVVGVGFLVEDV</sequence>
<feature type="signal peptide" evidence="1">
    <location>
        <begin position="1"/>
        <end position="20"/>
    </location>
</feature>
<evidence type="ECO:0000313" key="3">
    <source>
        <dbReference type="Proteomes" id="UP001391051"/>
    </source>
</evidence>
<evidence type="ECO:0000313" key="2">
    <source>
        <dbReference type="EMBL" id="KAK7951150.1"/>
    </source>
</evidence>
<reference evidence="2 3" key="1">
    <citation type="submission" date="2023-01" db="EMBL/GenBank/DDBJ databases">
        <title>Analysis of 21 Apiospora genomes using comparative genomics revels a genus with tremendous synthesis potential of carbohydrate active enzymes and secondary metabolites.</title>
        <authorList>
            <person name="Sorensen T."/>
        </authorList>
    </citation>
    <scope>NUCLEOTIDE SEQUENCE [LARGE SCALE GENOMIC DNA]</scope>
    <source>
        <strain evidence="2 3">CBS 24483</strain>
    </source>
</reference>
<dbReference type="GeneID" id="92076162"/>
<dbReference type="RefSeq" id="XP_066699212.1">
    <property type="nucleotide sequence ID" value="XM_066843100.1"/>
</dbReference>
<comment type="caution">
    <text evidence="2">The sequence shown here is derived from an EMBL/GenBank/DDBJ whole genome shotgun (WGS) entry which is preliminary data.</text>
</comment>
<keyword evidence="1" id="KW-0732">Signal</keyword>
<dbReference type="Proteomes" id="UP001391051">
    <property type="component" value="Unassembled WGS sequence"/>
</dbReference>
<evidence type="ECO:0008006" key="4">
    <source>
        <dbReference type="Google" id="ProtNLM"/>
    </source>
</evidence>
<name>A0ABR1QC99_9PEZI</name>
<gene>
    <name evidence="2" type="ORF">PG986_006878</name>
</gene>
<proteinExistence type="predicted"/>